<dbReference type="AlphaFoldDB" id="A0A425Y5Q0"/>
<gene>
    <name evidence="1" type="ORF">DWB61_05295</name>
</gene>
<protein>
    <submittedName>
        <fullName evidence="1">Uncharacterized protein</fullName>
    </submittedName>
</protein>
<dbReference type="OrthoDB" id="1234389at2"/>
<dbReference type="Proteomes" id="UP000285794">
    <property type="component" value="Unassembled WGS sequence"/>
</dbReference>
<dbReference type="Gene3D" id="1.25.40.10">
    <property type="entry name" value="Tetratricopeptide repeat domain"/>
    <property type="match status" value="1"/>
</dbReference>
<accession>A0A425Y5Q0</accession>
<reference evidence="1 2" key="1">
    <citation type="submission" date="2018-07" db="EMBL/GenBank/DDBJ databases">
        <title>Draft genome sequence of Ancylomarina sp. M1P.</title>
        <authorList>
            <person name="Yadav S."/>
            <person name="Villanueva L."/>
            <person name="Damste J.S.S."/>
        </authorList>
    </citation>
    <scope>NUCLEOTIDE SEQUENCE [LARGE SCALE GENOMIC DNA]</scope>
    <source>
        <strain evidence="1 2">M1P</strain>
    </source>
</reference>
<comment type="caution">
    <text evidence="1">The sequence shown here is derived from an EMBL/GenBank/DDBJ whole genome shotgun (WGS) entry which is preliminary data.</text>
</comment>
<dbReference type="InterPro" id="IPR011990">
    <property type="entry name" value="TPR-like_helical_dom_sf"/>
</dbReference>
<name>A0A425Y5Q0_9BACT</name>
<organism evidence="1 2">
    <name type="scientific">Ancylomarina euxinus</name>
    <dbReference type="NCBI Taxonomy" id="2283627"/>
    <lineage>
        <taxon>Bacteria</taxon>
        <taxon>Pseudomonadati</taxon>
        <taxon>Bacteroidota</taxon>
        <taxon>Bacteroidia</taxon>
        <taxon>Marinilabiliales</taxon>
        <taxon>Marinifilaceae</taxon>
        <taxon>Ancylomarina</taxon>
    </lineage>
</organism>
<sequence>MKYILLIIFLSFSLLLSAQYKDLGKLYSKGKFEKAIEKGMLKLELLPDDAILNMIVGRSNVAIGKYKTAIPFLQKALAGKTDQASVQSWCLAELGTAYYHTGQEKMGVESLKKAIGMNATRNCTRFAHNQLMRFQENTFFQKWNIHETKHLRFHFQDESIIENVENYIKQHEEAYLNINNFFKIDLPKKIDFFVWKDREEAHNLFGRPLGFANSERKIINAWYQQTKGHEICHILCDIAIQPMKKSKLINEGICVFFDQTTRNKMDQARKVLPKDEFHLLELWESPTQYERDLSYPMGGAFVDFLIHKGGNDKLKQLLKDQTIENAEKIYPNFKDLVKTFEAMLER</sequence>
<evidence type="ECO:0000313" key="2">
    <source>
        <dbReference type="Proteomes" id="UP000285794"/>
    </source>
</evidence>
<evidence type="ECO:0000313" key="1">
    <source>
        <dbReference type="EMBL" id="RRG23797.1"/>
    </source>
</evidence>
<dbReference type="EMBL" id="QQWG01000003">
    <property type="protein sequence ID" value="RRG23797.1"/>
    <property type="molecule type" value="Genomic_DNA"/>
</dbReference>
<dbReference type="RefSeq" id="WP_125029842.1">
    <property type="nucleotide sequence ID" value="NZ_JAPXVP010000003.1"/>
</dbReference>
<proteinExistence type="predicted"/>
<dbReference type="SUPFAM" id="SSF48452">
    <property type="entry name" value="TPR-like"/>
    <property type="match status" value="1"/>
</dbReference>
<keyword evidence="2" id="KW-1185">Reference proteome</keyword>